<feature type="compositionally biased region" description="Low complexity" evidence="6">
    <location>
        <begin position="811"/>
        <end position="870"/>
    </location>
</feature>
<evidence type="ECO:0000313" key="8">
    <source>
        <dbReference type="EMBL" id="RZF46145.1"/>
    </source>
</evidence>
<dbReference type="GO" id="GO:0008270">
    <property type="term" value="F:zinc ion binding"/>
    <property type="evidence" value="ECO:0007669"/>
    <property type="project" value="UniProtKB-KW"/>
</dbReference>
<feature type="region of interest" description="Disordered" evidence="6">
    <location>
        <begin position="751"/>
        <end position="793"/>
    </location>
</feature>
<accession>A0A482XJB2</accession>
<sequence length="1161" mass="130639">MALKSETLHKAPNEGINNDAIITSGEDLEDGEIFDDEAEAEEKSETEITKSAKSEIQKPLNASPASNSVAAAPALLSKTVLKNDTHNVPEKNEKKGDKFAAQQQQRWTDENSPKKEEKKSREQSYDGDKRFKEKKLKRKKPKDEDSENDGPAKFKGKKRKTSFERELEKLEDSDYIDEDDEEMLNIRGASPSRWLDMFSDEKDDSFDGSEGGRGGRENSRGRGRGRGGRGFRGGRIDRNARRERIERLSGRGKRRGKGIGMRGGKKGGDEKEICIYHMQGKCHRGDDCPYSHDAMPPRKMELCKFYLMDCCAKKDKCLYMHAEFPCKYFHTGLKCFSGKNCKFRHAKLTDDLRAIHNKTYGLTCISELTKNHQEDTGRPNNRQHLETAPKEILGDFPRLREVTRPLKKNKKIPSLFDVKVSPPSRDMRSQSDSDGNHTPMPSPTHQPNNKDFFRDSMEREHTPPMNNERPRRSEHHHHHHKSGGSGESHRSSRSGGSQPQQSRRASGGGRLEAAAERRERRGDRKAEDGGGGRSSREDQEQHHSHHRHHHHHHHHENSVRRQQSYSPPSRHRYEEEGEEEQHERGEEEEHVNERLKAPEPDQSSNDILSHLPKKQRELFLRIQQQQRQAENSQESNPEDEDQDNDYNKQEENWYSSEDEESTPLTTILKTINIQQKTSMATGGGSTLSSNQQRSQHNHYDRSHNHHDRQNYTQDEQQLHESSSSSSALPVSIPDIDFGDVSALLSKVKQHFQTTTERLKVRDPRLRPEPELSDKQSHQQHSDSHARNSHAPAQLSPSISAILNSAGRGQHHLPSSHQSRSSPSHHNSSSSSFAARSSPPSSHSHHSLYPSRSSPSHHNSSSSFPSRLSPPSSRPSHHHSSSSFPSYSSSSQRGSSFPPATPMLNDDEDDDDNGGIASPPPPEDDSVNLAGLPFKPAPVHTAATEIDASINSHPPIVYRLRPIQPSKPDYSTMPHPAGGALDPRWRKAARFSGGGGAGDEPGAGSRRDPRHRLADLPSHVADPRQRAATASAMLNSSSGANHSLLAPATPRYDDDPSHMSSARGSGMAATPQVVDAMYCPPTPRLDDTEPTPPTTLRPTDPRQRHHNMLSQQNQPAMTSLYEQMRQQQQQMQFMPNQQPMMYDPSRPMYGSDSVNRPYNNYK</sequence>
<feature type="region of interest" description="Disordered" evidence="6">
    <location>
        <begin position="1140"/>
        <end position="1161"/>
    </location>
</feature>
<feature type="compositionally biased region" description="Basic and acidic residues" evidence="6">
    <location>
        <begin position="581"/>
        <end position="599"/>
    </location>
</feature>
<feature type="compositionally biased region" description="Basic and acidic residues" evidence="6">
    <location>
        <begin position="234"/>
        <end position="249"/>
    </location>
</feature>
<evidence type="ECO:0000256" key="2">
    <source>
        <dbReference type="ARBA" id="ARBA00022737"/>
    </source>
</evidence>
<evidence type="ECO:0000256" key="6">
    <source>
        <dbReference type="SAM" id="MobiDB-lite"/>
    </source>
</evidence>
<dbReference type="SMART" id="SM00356">
    <property type="entry name" value="ZnF_C3H1"/>
    <property type="match status" value="3"/>
</dbReference>
<protein>
    <recommendedName>
        <fullName evidence="7">C3H1-type domain-containing protein</fullName>
    </recommendedName>
</protein>
<feature type="compositionally biased region" description="Low complexity" evidence="6">
    <location>
        <begin position="880"/>
        <end position="897"/>
    </location>
</feature>
<feature type="zinc finger region" description="C3H1-type" evidence="5">
    <location>
        <begin position="325"/>
        <end position="348"/>
    </location>
</feature>
<feature type="region of interest" description="Disordered" evidence="6">
    <location>
        <begin position="677"/>
        <end position="730"/>
    </location>
</feature>
<evidence type="ECO:0000256" key="4">
    <source>
        <dbReference type="ARBA" id="ARBA00022833"/>
    </source>
</evidence>
<feature type="compositionally biased region" description="Gly residues" evidence="6">
    <location>
        <begin position="991"/>
        <end position="1000"/>
    </location>
</feature>
<feature type="compositionally biased region" description="Polar residues" evidence="6">
    <location>
        <begin position="1031"/>
        <end position="1040"/>
    </location>
</feature>
<dbReference type="Pfam" id="PF00642">
    <property type="entry name" value="zf-CCCH"/>
    <property type="match status" value="1"/>
</dbReference>
<evidence type="ECO:0000256" key="3">
    <source>
        <dbReference type="ARBA" id="ARBA00022771"/>
    </source>
</evidence>
<feature type="zinc finger region" description="C3H1-type" evidence="5">
    <location>
        <begin position="268"/>
        <end position="295"/>
    </location>
</feature>
<keyword evidence="9" id="KW-1185">Reference proteome</keyword>
<feature type="compositionally biased region" description="Basic and acidic residues" evidence="6">
    <location>
        <begin position="81"/>
        <end position="98"/>
    </location>
</feature>
<feature type="compositionally biased region" description="Polar residues" evidence="6">
    <location>
        <begin position="1151"/>
        <end position="1161"/>
    </location>
</feature>
<keyword evidence="4 5" id="KW-0862">Zinc</keyword>
<name>A0A482XJB2_LAOST</name>
<feature type="compositionally biased region" description="Basic and acidic residues" evidence="6">
    <location>
        <begin position="161"/>
        <end position="172"/>
    </location>
</feature>
<feature type="compositionally biased region" description="Polar residues" evidence="6">
    <location>
        <begin position="677"/>
        <end position="694"/>
    </location>
</feature>
<feature type="compositionally biased region" description="Basic and acidic residues" evidence="6">
    <location>
        <begin position="1"/>
        <end position="12"/>
    </location>
</feature>
<evidence type="ECO:0000259" key="7">
    <source>
        <dbReference type="PROSITE" id="PS50103"/>
    </source>
</evidence>
<evidence type="ECO:0000256" key="5">
    <source>
        <dbReference type="PROSITE-ProRule" id="PRU00723"/>
    </source>
</evidence>
<dbReference type="OrthoDB" id="411372at2759"/>
<dbReference type="GO" id="GO:0003723">
    <property type="term" value="F:RNA binding"/>
    <property type="evidence" value="ECO:0007669"/>
    <property type="project" value="InterPro"/>
</dbReference>
<feature type="compositionally biased region" description="Basic and acidic residues" evidence="6">
    <location>
        <begin position="756"/>
        <end position="785"/>
    </location>
</feature>
<dbReference type="SUPFAM" id="SSF90229">
    <property type="entry name" value="CCCH zinc finger"/>
    <property type="match status" value="3"/>
</dbReference>
<feature type="compositionally biased region" description="Basic and acidic residues" evidence="6">
    <location>
        <begin position="107"/>
        <end position="131"/>
    </location>
</feature>
<dbReference type="EMBL" id="QKKF02007140">
    <property type="protein sequence ID" value="RZF46145.1"/>
    <property type="molecule type" value="Genomic_DNA"/>
</dbReference>
<feature type="zinc finger region" description="C3H1-type" evidence="5">
    <location>
        <begin position="297"/>
        <end position="324"/>
    </location>
</feature>
<feature type="compositionally biased region" description="Basic and acidic residues" evidence="6">
    <location>
        <begin position="425"/>
        <end position="435"/>
    </location>
</feature>
<dbReference type="STRING" id="195883.A0A482XJB2"/>
<proteinExistence type="predicted"/>
<feature type="compositionally biased region" description="Basic and acidic residues" evidence="6">
    <location>
        <begin position="513"/>
        <end position="542"/>
    </location>
</feature>
<gene>
    <name evidence="8" type="ORF">LSTR_LSTR013103</name>
</gene>
<feature type="compositionally biased region" description="Basic residues" evidence="6">
    <location>
        <begin position="472"/>
        <end position="482"/>
    </location>
</feature>
<feature type="region of interest" description="Disordered" evidence="6">
    <location>
        <begin position="413"/>
        <end position="646"/>
    </location>
</feature>
<feature type="region of interest" description="Disordered" evidence="6">
    <location>
        <begin position="1081"/>
        <end position="1110"/>
    </location>
</feature>
<dbReference type="PANTHER" id="PTHR13119">
    <property type="entry name" value="ZINC FINGER CCCH DOMAIN-CONTAINING PROTEI"/>
    <property type="match status" value="1"/>
</dbReference>
<feature type="domain" description="C3H1-type" evidence="7">
    <location>
        <begin position="268"/>
        <end position="295"/>
    </location>
</feature>
<dbReference type="InParanoid" id="A0A482XJB2"/>
<dbReference type="GO" id="GO:0005634">
    <property type="term" value="C:nucleus"/>
    <property type="evidence" value="ECO:0007669"/>
    <property type="project" value="TreeGrafter"/>
</dbReference>
<feature type="domain" description="C3H1-type" evidence="7">
    <location>
        <begin position="325"/>
        <end position="348"/>
    </location>
</feature>
<keyword evidence="3 5" id="KW-0863">Zinc-finger</keyword>
<dbReference type="GO" id="GO:0045892">
    <property type="term" value="P:negative regulation of DNA-templated transcription"/>
    <property type="evidence" value="ECO:0007669"/>
    <property type="project" value="InterPro"/>
</dbReference>
<feature type="region of interest" description="Disordered" evidence="6">
    <location>
        <begin position="80"/>
        <end position="183"/>
    </location>
</feature>
<feature type="compositionally biased region" description="Low complexity" evidence="6">
    <location>
        <begin position="59"/>
        <end position="68"/>
    </location>
</feature>
<dbReference type="Gene3D" id="4.10.1000.10">
    <property type="entry name" value="Zinc finger, CCCH-type"/>
    <property type="match status" value="1"/>
</dbReference>
<dbReference type="PROSITE" id="PS50103">
    <property type="entry name" value="ZF_C3H1"/>
    <property type="match status" value="3"/>
</dbReference>
<dbReference type="InterPro" id="IPR045124">
    <property type="entry name" value="Su(sable)-like"/>
</dbReference>
<reference evidence="8 9" key="1">
    <citation type="journal article" date="2017" name="Gigascience">
        <title>Genome sequence of the small brown planthopper, Laodelphax striatellus.</title>
        <authorList>
            <person name="Zhu J."/>
            <person name="Jiang F."/>
            <person name="Wang X."/>
            <person name="Yang P."/>
            <person name="Bao Y."/>
            <person name="Zhao W."/>
            <person name="Wang W."/>
            <person name="Lu H."/>
            <person name="Wang Q."/>
            <person name="Cui N."/>
            <person name="Li J."/>
            <person name="Chen X."/>
            <person name="Luo L."/>
            <person name="Yu J."/>
            <person name="Kang L."/>
            <person name="Cui F."/>
        </authorList>
    </citation>
    <scope>NUCLEOTIDE SEQUENCE [LARGE SCALE GENOMIC DNA]</scope>
    <source>
        <strain evidence="8">Lst14</strain>
    </source>
</reference>
<keyword evidence="1 5" id="KW-0479">Metal-binding</keyword>
<dbReference type="Proteomes" id="UP000291343">
    <property type="component" value="Unassembled WGS sequence"/>
</dbReference>
<feature type="compositionally biased region" description="Low complexity" evidence="6">
    <location>
        <begin position="493"/>
        <end position="505"/>
    </location>
</feature>
<dbReference type="AlphaFoldDB" id="A0A482XJB2"/>
<feature type="compositionally biased region" description="Acidic residues" evidence="6">
    <location>
        <begin position="26"/>
        <end position="40"/>
    </location>
</feature>
<comment type="caution">
    <text evidence="8">The sequence shown here is derived from an EMBL/GenBank/DDBJ whole genome shotgun (WGS) entry which is preliminary data.</text>
</comment>
<dbReference type="PANTHER" id="PTHR13119:SF12">
    <property type="entry name" value="PROTEIN SUPPRESSOR OF SABLE"/>
    <property type="match status" value="1"/>
</dbReference>
<dbReference type="SMR" id="A0A482XJB2"/>
<dbReference type="InterPro" id="IPR036855">
    <property type="entry name" value="Znf_CCCH_sf"/>
</dbReference>
<feature type="region of interest" description="Disordered" evidence="6">
    <location>
        <begin position="372"/>
        <end position="391"/>
    </location>
</feature>
<feature type="compositionally biased region" description="Basic and acidic residues" evidence="6">
    <location>
        <begin position="41"/>
        <end position="56"/>
    </location>
</feature>
<feature type="compositionally biased region" description="Acidic residues" evidence="6">
    <location>
        <begin position="173"/>
        <end position="183"/>
    </location>
</feature>
<feature type="domain" description="C3H1-type" evidence="7">
    <location>
        <begin position="297"/>
        <end position="324"/>
    </location>
</feature>
<evidence type="ECO:0000256" key="1">
    <source>
        <dbReference type="ARBA" id="ARBA00022723"/>
    </source>
</evidence>
<feature type="region of interest" description="Disordered" evidence="6">
    <location>
        <begin position="195"/>
        <end position="267"/>
    </location>
</feature>
<feature type="region of interest" description="Disordered" evidence="6">
    <location>
        <begin position="1"/>
        <end position="68"/>
    </location>
</feature>
<feature type="region of interest" description="Disordered" evidence="6">
    <location>
        <begin position="959"/>
        <end position="1068"/>
    </location>
</feature>
<feature type="compositionally biased region" description="Basic and acidic residues" evidence="6">
    <location>
        <begin position="451"/>
        <end position="462"/>
    </location>
</feature>
<feature type="compositionally biased region" description="Basic residues" evidence="6">
    <location>
        <begin position="543"/>
        <end position="555"/>
    </location>
</feature>
<keyword evidence="2" id="KW-0677">Repeat</keyword>
<feature type="region of interest" description="Disordered" evidence="6">
    <location>
        <begin position="806"/>
        <end position="934"/>
    </location>
</feature>
<feature type="compositionally biased region" description="Low complexity" evidence="6">
    <location>
        <begin position="620"/>
        <end position="635"/>
    </location>
</feature>
<feature type="compositionally biased region" description="Basic and acidic residues" evidence="6">
    <location>
        <begin position="1004"/>
        <end position="1013"/>
    </location>
</feature>
<evidence type="ECO:0000313" key="9">
    <source>
        <dbReference type="Proteomes" id="UP000291343"/>
    </source>
</evidence>
<organism evidence="8 9">
    <name type="scientific">Laodelphax striatellus</name>
    <name type="common">Small brown planthopper</name>
    <name type="synonym">Delphax striatella</name>
    <dbReference type="NCBI Taxonomy" id="195883"/>
    <lineage>
        <taxon>Eukaryota</taxon>
        <taxon>Metazoa</taxon>
        <taxon>Ecdysozoa</taxon>
        <taxon>Arthropoda</taxon>
        <taxon>Hexapoda</taxon>
        <taxon>Insecta</taxon>
        <taxon>Pterygota</taxon>
        <taxon>Neoptera</taxon>
        <taxon>Paraneoptera</taxon>
        <taxon>Hemiptera</taxon>
        <taxon>Auchenorrhyncha</taxon>
        <taxon>Fulgoroidea</taxon>
        <taxon>Delphacidae</taxon>
        <taxon>Criomorphinae</taxon>
        <taxon>Laodelphax</taxon>
    </lineage>
</organism>
<dbReference type="InterPro" id="IPR000571">
    <property type="entry name" value="Znf_CCCH"/>
</dbReference>